<dbReference type="Gene3D" id="1.10.10.10">
    <property type="entry name" value="Winged helix-like DNA-binding domain superfamily/Winged helix DNA-binding domain"/>
    <property type="match status" value="1"/>
</dbReference>
<organism evidence="3 4">
    <name type="scientific">Nostocoides veronense</name>
    <dbReference type="NCBI Taxonomy" id="330836"/>
    <lineage>
        <taxon>Bacteria</taxon>
        <taxon>Bacillati</taxon>
        <taxon>Actinomycetota</taxon>
        <taxon>Actinomycetes</taxon>
        <taxon>Micrococcales</taxon>
        <taxon>Intrasporangiaceae</taxon>
        <taxon>Nostocoides</taxon>
    </lineage>
</organism>
<evidence type="ECO:0000256" key="1">
    <source>
        <dbReference type="SAM" id="MobiDB-lite"/>
    </source>
</evidence>
<evidence type="ECO:0000259" key="2">
    <source>
        <dbReference type="Pfam" id="PF03551"/>
    </source>
</evidence>
<feature type="compositionally biased region" description="Basic and acidic residues" evidence="1">
    <location>
        <begin position="91"/>
        <end position="137"/>
    </location>
</feature>
<feature type="region of interest" description="Disordered" evidence="1">
    <location>
        <begin position="334"/>
        <end position="356"/>
    </location>
</feature>
<evidence type="ECO:0000313" key="3">
    <source>
        <dbReference type="EMBL" id="GAA1806316.1"/>
    </source>
</evidence>
<accession>A0ABN2M1L1</accession>
<feature type="domain" description="Transcription regulator PadR N-terminal" evidence="2">
    <location>
        <begin position="199"/>
        <end position="265"/>
    </location>
</feature>
<dbReference type="RefSeq" id="WP_344087904.1">
    <property type="nucleotide sequence ID" value="NZ_BAAAPO010000051.1"/>
</dbReference>
<name>A0ABN2M1L1_9MICO</name>
<dbReference type="EMBL" id="BAAAPO010000051">
    <property type="protein sequence ID" value="GAA1806316.1"/>
    <property type="molecule type" value="Genomic_DNA"/>
</dbReference>
<dbReference type="SUPFAM" id="SSF46785">
    <property type="entry name" value="Winged helix' DNA-binding domain"/>
    <property type="match status" value="1"/>
</dbReference>
<dbReference type="PANTHER" id="PTHR43252">
    <property type="entry name" value="TRANSCRIPTIONAL REGULATOR YQJI"/>
    <property type="match status" value="1"/>
</dbReference>
<protein>
    <recommendedName>
        <fullName evidence="2">Transcription regulator PadR N-terminal domain-containing protein</fullName>
    </recommendedName>
</protein>
<feature type="compositionally biased region" description="Gly residues" evidence="1">
    <location>
        <begin position="161"/>
        <end position="185"/>
    </location>
</feature>
<feature type="compositionally biased region" description="Gly residues" evidence="1">
    <location>
        <begin position="60"/>
        <end position="69"/>
    </location>
</feature>
<comment type="caution">
    <text evidence="3">The sequence shown here is derived from an EMBL/GenBank/DDBJ whole genome shotgun (WGS) entry which is preliminary data.</text>
</comment>
<dbReference type="InterPro" id="IPR005149">
    <property type="entry name" value="Tscrpt_reg_PadR_N"/>
</dbReference>
<dbReference type="InterPro" id="IPR036390">
    <property type="entry name" value="WH_DNA-bd_sf"/>
</dbReference>
<dbReference type="Pfam" id="PF03551">
    <property type="entry name" value="PadR"/>
    <property type="match status" value="1"/>
</dbReference>
<reference evidence="3 4" key="1">
    <citation type="journal article" date="2019" name="Int. J. Syst. Evol. Microbiol.">
        <title>The Global Catalogue of Microorganisms (GCM) 10K type strain sequencing project: providing services to taxonomists for standard genome sequencing and annotation.</title>
        <authorList>
            <consortium name="The Broad Institute Genomics Platform"/>
            <consortium name="The Broad Institute Genome Sequencing Center for Infectious Disease"/>
            <person name="Wu L."/>
            <person name="Ma J."/>
        </authorList>
    </citation>
    <scope>NUCLEOTIDE SEQUENCE [LARGE SCALE GENOMIC DNA]</scope>
    <source>
        <strain evidence="3 4">JCM 15592</strain>
    </source>
</reference>
<dbReference type="InterPro" id="IPR036388">
    <property type="entry name" value="WH-like_DNA-bd_sf"/>
</dbReference>
<dbReference type="Proteomes" id="UP001499938">
    <property type="component" value="Unassembled WGS sequence"/>
</dbReference>
<feature type="compositionally biased region" description="Basic and acidic residues" evidence="1">
    <location>
        <begin position="146"/>
        <end position="159"/>
    </location>
</feature>
<gene>
    <name evidence="3" type="ORF">GCM10009811_32310</name>
</gene>
<feature type="region of interest" description="Disordered" evidence="1">
    <location>
        <begin position="1"/>
        <end position="191"/>
    </location>
</feature>
<feature type="compositionally biased region" description="Low complexity" evidence="1">
    <location>
        <begin position="50"/>
        <end position="59"/>
    </location>
</feature>
<sequence length="356" mass="38053">MSNERHEYEIHDADDQFGNGPHRGGPRRPHDRHRGRGGFRAQENPWESLFGADGPFGPRGPFGKGGFLGPEGVDVARAIWENATQGGSGRSWERADERGFRGPDEREHDGRGPGGRGRDERERDGRPGERERGERGHGGRRHHHGGHGEQEGADGERGRGPRGTRGGRGPWGPGGRGPGGRGPGGRGRRPKGDVRLAALLLIAEEPRNGYQLIEELAARTSGAWRPSSGAIYPALAQLEDEGLIAPVEVDGRKAYELTKAGREAVAGHGDNAAPWETATADASEAMGGRPGGELWHAFGQLAMATKAVGSTRDEAAMAEAATVLDQARRSLYRLLADGPQDSGMQDTDPQDTDSPE</sequence>
<feature type="compositionally biased region" description="Basic and acidic residues" evidence="1">
    <location>
        <begin position="1"/>
        <end position="14"/>
    </location>
</feature>
<evidence type="ECO:0000313" key="4">
    <source>
        <dbReference type="Proteomes" id="UP001499938"/>
    </source>
</evidence>
<dbReference type="PANTHER" id="PTHR43252:SF2">
    <property type="entry name" value="TRANSCRIPTION REGULATOR, PADR-LIKE FAMILY"/>
    <property type="match status" value="1"/>
</dbReference>
<feature type="compositionally biased region" description="Basic residues" evidence="1">
    <location>
        <begin position="24"/>
        <end position="37"/>
    </location>
</feature>
<keyword evidence="4" id="KW-1185">Reference proteome</keyword>
<proteinExistence type="predicted"/>